<comment type="caution">
    <text evidence="2">The sequence shown here is derived from an EMBL/GenBank/DDBJ whole genome shotgun (WGS) entry which is preliminary data.</text>
</comment>
<dbReference type="Pfam" id="PF08378">
    <property type="entry name" value="NERD"/>
    <property type="match status" value="1"/>
</dbReference>
<proteinExistence type="predicted"/>
<evidence type="ECO:0000259" key="1">
    <source>
        <dbReference type="PROSITE" id="PS50965"/>
    </source>
</evidence>
<keyword evidence="3" id="KW-1185">Reference proteome</keyword>
<dbReference type="EMBL" id="JAFELM010000026">
    <property type="protein sequence ID" value="MBM6617722.1"/>
    <property type="molecule type" value="Genomic_DNA"/>
</dbReference>
<evidence type="ECO:0000313" key="2">
    <source>
        <dbReference type="EMBL" id="MBM6617722.1"/>
    </source>
</evidence>
<reference evidence="2 3" key="1">
    <citation type="submission" date="2021-02" db="EMBL/GenBank/DDBJ databases">
        <title>Bacillus sp. RD4P76, an endophyte from a halophyte.</title>
        <authorList>
            <person name="Sun J.-Q."/>
        </authorList>
    </citation>
    <scope>NUCLEOTIDE SEQUENCE [LARGE SCALE GENOMIC DNA]</scope>
    <source>
        <strain evidence="2 3">RD4P76</strain>
    </source>
</reference>
<dbReference type="PROSITE" id="PS50965">
    <property type="entry name" value="NERD"/>
    <property type="match status" value="1"/>
</dbReference>
<dbReference type="InterPro" id="IPR011528">
    <property type="entry name" value="NERD"/>
</dbReference>
<evidence type="ECO:0000313" key="3">
    <source>
        <dbReference type="Proteomes" id="UP001518925"/>
    </source>
</evidence>
<name>A0ABS2DGW8_9BACI</name>
<protein>
    <submittedName>
        <fullName evidence="2">NERD domain-containing protein</fullName>
    </submittedName>
</protein>
<accession>A0ABS2DGW8</accession>
<feature type="domain" description="NERD" evidence="1">
    <location>
        <begin position="41"/>
        <end position="157"/>
    </location>
</feature>
<dbReference type="Proteomes" id="UP001518925">
    <property type="component" value="Unassembled WGS sequence"/>
</dbReference>
<gene>
    <name evidence="2" type="ORF">JR050_08580</name>
</gene>
<organism evidence="2 3">
    <name type="scientific">Bacillus suaedaesalsae</name>
    <dbReference type="NCBI Taxonomy" id="2810349"/>
    <lineage>
        <taxon>Bacteria</taxon>
        <taxon>Bacillati</taxon>
        <taxon>Bacillota</taxon>
        <taxon>Bacilli</taxon>
        <taxon>Bacillales</taxon>
        <taxon>Bacillaceae</taxon>
        <taxon>Bacillus</taxon>
    </lineage>
</organism>
<sequence>MIVKRNEKPRVLLQLEALTKRLPKNHPKQSDIQKNLARRRAGFNGENSLDYYLDYLSSENYHIFHDLRLHDGVHHFQIDLLILTKNFILIIEVKNISGVLNFDPTFNQLIRYHGEKEESFPDPILQAKRHKAQLYTWLSSNKSPLLPIETLVLISNPSSTIKVLNNSHLVSQSVIRSPNLLKRLTKIERKYNVEILTGKELKKLSRLLIKKHNSLHSNILEQYDIKTNELNTGVFCSVCNYLPLKRIYGYWYCSACRSTSKSDNIHALKEYALLINPLITKREMAEFLHIEY</sequence>
<dbReference type="RefSeq" id="WP_204203093.1">
    <property type="nucleotide sequence ID" value="NZ_JAFELM010000026.1"/>
</dbReference>